<name>A0A0M3JDP5_ANISI</name>
<reference evidence="4" key="1">
    <citation type="submission" date="2017-02" db="UniProtKB">
        <authorList>
            <consortium name="WormBaseParasite"/>
        </authorList>
    </citation>
    <scope>IDENTIFICATION</scope>
</reference>
<dbReference type="EMBL" id="UYRR01010901">
    <property type="protein sequence ID" value="VDK25676.1"/>
    <property type="molecule type" value="Genomic_DNA"/>
</dbReference>
<reference evidence="2 3" key="2">
    <citation type="submission" date="2018-11" db="EMBL/GenBank/DDBJ databases">
        <authorList>
            <consortium name="Pathogen Informatics"/>
        </authorList>
    </citation>
    <scope>NUCLEOTIDE SEQUENCE [LARGE SCALE GENOMIC DNA]</scope>
</reference>
<dbReference type="AlphaFoldDB" id="A0A0M3JDP5"/>
<keyword evidence="3" id="KW-1185">Reference proteome</keyword>
<sequence length="167" mass="18313">MDGYYAPAPAALMNQLSPQMPVQSYIHQAMSSSPIMQPLLQQPSALPSCAQPLLANTAQQHQQQQQQSPLQSPLSSIPSNNFLPLTATKRRQNNGTMSAASTSSTVSDTPPDGKPKRGRPRKVKKEEKLVSFDSSLILSAFFFKFHFFPRVKLVDFCAACFLVGCIT</sequence>
<protein>
    <submittedName>
        <fullName evidence="4">TOX high mobility group box family member 3</fullName>
    </submittedName>
</protein>
<proteinExistence type="predicted"/>
<evidence type="ECO:0000313" key="2">
    <source>
        <dbReference type="EMBL" id="VDK25676.1"/>
    </source>
</evidence>
<organism evidence="4">
    <name type="scientific">Anisakis simplex</name>
    <name type="common">Herring worm</name>
    <dbReference type="NCBI Taxonomy" id="6269"/>
    <lineage>
        <taxon>Eukaryota</taxon>
        <taxon>Metazoa</taxon>
        <taxon>Ecdysozoa</taxon>
        <taxon>Nematoda</taxon>
        <taxon>Chromadorea</taxon>
        <taxon>Rhabditida</taxon>
        <taxon>Spirurina</taxon>
        <taxon>Ascaridomorpha</taxon>
        <taxon>Ascaridoidea</taxon>
        <taxon>Anisakidae</taxon>
        <taxon>Anisakis</taxon>
        <taxon>Anisakis simplex complex</taxon>
    </lineage>
</organism>
<dbReference type="WBParaSite" id="ASIM_0000573401-mRNA-1">
    <property type="protein sequence ID" value="ASIM_0000573401-mRNA-1"/>
    <property type="gene ID" value="ASIM_0000573401"/>
</dbReference>
<feature type="compositionally biased region" description="Low complexity" evidence="1">
    <location>
        <begin position="98"/>
        <end position="110"/>
    </location>
</feature>
<dbReference type="Proteomes" id="UP000267096">
    <property type="component" value="Unassembled WGS sequence"/>
</dbReference>
<evidence type="ECO:0000313" key="3">
    <source>
        <dbReference type="Proteomes" id="UP000267096"/>
    </source>
</evidence>
<feature type="compositionally biased region" description="Low complexity" evidence="1">
    <location>
        <begin position="59"/>
        <end position="79"/>
    </location>
</feature>
<gene>
    <name evidence="2" type="ORF">ASIM_LOCUS5524</name>
</gene>
<feature type="region of interest" description="Disordered" evidence="1">
    <location>
        <begin position="56"/>
        <end position="125"/>
    </location>
</feature>
<evidence type="ECO:0000256" key="1">
    <source>
        <dbReference type="SAM" id="MobiDB-lite"/>
    </source>
</evidence>
<accession>A0A0M3JDP5</accession>
<evidence type="ECO:0000313" key="4">
    <source>
        <dbReference type="WBParaSite" id="ASIM_0000573401-mRNA-1"/>
    </source>
</evidence>